<evidence type="ECO:0000313" key="5">
    <source>
        <dbReference type="EMBL" id="XBY85618.1"/>
    </source>
</evidence>
<keyword evidence="4" id="KW-1133">Transmembrane helix</keyword>
<feature type="transmembrane region" description="Helical" evidence="4">
    <location>
        <begin position="168"/>
        <end position="191"/>
    </location>
</feature>
<keyword evidence="4" id="KW-0812">Transmembrane</keyword>
<proteinExistence type="predicted"/>
<reference evidence="5" key="1">
    <citation type="submission" date="2024-05" db="EMBL/GenBank/DDBJ databases">
        <title>Viral Diversity and Horizontal Gene Transfer Among Viruses in Setosphaeria turcica Population from Northern Corn Leaf Blight of Maize.</title>
        <authorList>
            <person name="Jia J."/>
            <person name="Mu F."/>
        </authorList>
    </citation>
    <scope>NUCLEOTIDE SEQUENCE</scope>
    <source>
        <strain evidence="5">CZ1</strain>
    </source>
</reference>
<evidence type="ECO:0000256" key="2">
    <source>
        <dbReference type="ARBA" id="ARBA00022679"/>
    </source>
</evidence>
<keyword evidence="4" id="KW-0472">Membrane</keyword>
<dbReference type="EMBL" id="PP926283">
    <property type="protein sequence ID" value="XBY85618.1"/>
    <property type="molecule type" value="Genomic_RNA"/>
</dbReference>
<evidence type="ECO:0000256" key="1">
    <source>
        <dbReference type="ARBA" id="ARBA00022484"/>
    </source>
</evidence>
<accession>A0AAU7YBZ2</accession>
<keyword evidence="3" id="KW-0548">Nucleotidyltransferase</keyword>
<name>A0AAU7YBZ2_9VIRU</name>
<protein>
    <submittedName>
        <fullName evidence="5">RNA-dependent RNA polymerase</fullName>
    </submittedName>
</protein>
<keyword evidence="1 5" id="KW-0696">RNA-directed RNA polymerase</keyword>
<dbReference type="PANTHER" id="PTHR34456">
    <property type="entry name" value="MITOVIRUS RNA-DEPENDENT RNA POLYMERASE"/>
    <property type="match status" value="1"/>
</dbReference>
<dbReference type="Pfam" id="PF05919">
    <property type="entry name" value="Mitovir_RNA_pol"/>
    <property type="match status" value="1"/>
</dbReference>
<dbReference type="GO" id="GO:0003968">
    <property type="term" value="F:RNA-directed RNA polymerase activity"/>
    <property type="evidence" value="ECO:0007669"/>
    <property type="project" value="UniProtKB-KW"/>
</dbReference>
<keyword evidence="2" id="KW-0808">Transferase</keyword>
<evidence type="ECO:0000256" key="3">
    <source>
        <dbReference type="ARBA" id="ARBA00022695"/>
    </source>
</evidence>
<organism evidence="5">
    <name type="scientific">Exserohilum turcicum mitovirus 2</name>
    <dbReference type="NCBI Taxonomy" id="3229026"/>
    <lineage>
        <taxon>Viruses</taxon>
        <taxon>Riboviria</taxon>
        <taxon>Orthornavirae</taxon>
        <taxon>Lenarviricota</taxon>
        <taxon>Howeltoviricetes</taxon>
        <taxon>Cryppavirales</taxon>
        <taxon>Mitoviridae</taxon>
        <taxon>Mitovirus</taxon>
    </lineage>
</organism>
<dbReference type="PANTHER" id="PTHR34456:SF13">
    <property type="entry name" value="REVERSE TRANSCRIPTASE DOMAIN-CONTAINING PROTEIN"/>
    <property type="match status" value="1"/>
</dbReference>
<dbReference type="InterPro" id="IPR043502">
    <property type="entry name" value="DNA/RNA_pol_sf"/>
</dbReference>
<sequence>MKEAMRLTVQALSGSPSKSNPLKTRVKVDYTGFPTIIPLNLRKILREGQTSSFVFPQRERDIRAVLTVLSIYRVFSTKVKVDLSTIVEPLKDFSVETLSPALLKPAINDLTQNGKIRLTQRSISLIGGESAGPNSRKAIWGTEADACAFLHKPIFILYYLRFLGLRNLLFSIWFLLILVLSTPFYVVNLALGGNKADLGKLSVVYDQAGKARVIAILNWWSQLALKPLHDSIFSFLRKVEQDGTFNQMKPFDELLKAHKGKLYGFDLSAATDRIPIKLQVDILNLMGQDGDSWRALLSHSWRFRNKSVSYAVGQPMGAYSSWGMLALTHHVLVRVASTRVGLHNFKDYCVLGDDIVIGNEMVAIEYQDLISKLGVSINLSKSVISDKFTEFAKVLKGKVNNFSPLGPGLVLRAIRHRFYLVALINESVRVGILTNGKLLELLPKFCNSRYFVWAQILKTLSDEKSTEEILDRYSISNKNEFSKTKLYINNVLVNECVNMYKSTKAQVSSSIRYLLFKGFRVTQNRLGSFFIADLVLFWIKPGTWYYLLSYDKSISDLLKIRVLLESEKEVDTQTLLSLLDHINILSIDWSEKERIRLCYNLFAKLDKCLTLEFIGQYNLYYLSKPRSGIAELADSDVKDLFLSKLQRTTMQD</sequence>
<dbReference type="InterPro" id="IPR008686">
    <property type="entry name" value="RNA_pol_mitovir"/>
</dbReference>
<evidence type="ECO:0000256" key="4">
    <source>
        <dbReference type="SAM" id="Phobius"/>
    </source>
</evidence>
<dbReference type="SUPFAM" id="SSF56672">
    <property type="entry name" value="DNA/RNA polymerases"/>
    <property type="match status" value="1"/>
</dbReference>